<organism evidence="1">
    <name type="scientific">marine sediment metagenome</name>
    <dbReference type="NCBI Taxonomy" id="412755"/>
    <lineage>
        <taxon>unclassified sequences</taxon>
        <taxon>metagenomes</taxon>
        <taxon>ecological metagenomes</taxon>
    </lineage>
</organism>
<dbReference type="EMBL" id="BART01002518">
    <property type="protein sequence ID" value="GAG63249.1"/>
    <property type="molecule type" value="Genomic_DNA"/>
</dbReference>
<proteinExistence type="predicted"/>
<comment type="caution">
    <text evidence="1">The sequence shown here is derived from an EMBL/GenBank/DDBJ whole genome shotgun (WGS) entry which is preliminary data.</text>
</comment>
<sequence length="81" mass="9348">MTKGTITYPLKYASLLREIKAGELDYTAKVAPLLEEMMDEVETLSKESDLPEKVDREFWDQFIMKEVGGYIDGKISHYDLL</sequence>
<accession>X0Z2R4</accession>
<protein>
    <submittedName>
        <fullName evidence="1">Uncharacterized protein</fullName>
    </submittedName>
</protein>
<name>X0Z2R4_9ZZZZ</name>
<reference evidence="1" key="1">
    <citation type="journal article" date="2014" name="Front. Microbiol.">
        <title>High frequency of phylogenetically diverse reductive dehalogenase-homologous genes in deep subseafloor sedimentary metagenomes.</title>
        <authorList>
            <person name="Kawai M."/>
            <person name="Futagami T."/>
            <person name="Toyoda A."/>
            <person name="Takaki Y."/>
            <person name="Nishi S."/>
            <person name="Hori S."/>
            <person name="Arai W."/>
            <person name="Tsubouchi T."/>
            <person name="Morono Y."/>
            <person name="Uchiyama I."/>
            <person name="Ito T."/>
            <person name="Fujiyama A."/>
            <person name="Inagaki F."/>
            <person name="Takami H."/>
        </authorList>
    </citation>
    <scope>NUCLEOTIDE SEQUENCE</scope>
    <source>
        <strain evidence="1">Expedition CK06-06</strain>
    </source>
</reference>
<dbReference type="AlphaFoldDB" id="X0Z2R4"/>
<evidence type="ECO:0000313" key="1">
    <source>
        <dbReference type="EMBL" id="GAG63249.1"/>
    </source>
</evidence>
<gene>
    <name evidence="1" type="ORF">S01H4_07629</name>
</gene>